<evidence type="ECO:0000313" key="3">
    <source>
        <dbReference type="Proteomes" id="UP000008068"/>
    </source>
</evidence>
<proteinExistence type="predicted"/>
<dbReference type="AlphaFoldDB" id="G0NJD1"/>
<dbReference type="Proteomes" id="UP000008068">
    <property type="component" value="Unassembled WGS sequence"/>
</dbReference>
<feature type="transmembrane region" description="Helical" evidence="1">
    <location>
        <begin position="33"/>
        <end position="51"/>
    </location>
</feature>
<dbReference type="InParanoid" id="G0NJD1"/>
<keyword evidence="1" id="KW-0472">Membrane</keyword>
<gene>
    <name evidence="2" type="ORF">CAEBREN_16079</name>
</gene>
<sequence>MGFSVVSFLALAFHTVLLCVSLFVPLYSLLQGLYGLLYGLYLLPFGLYRLMNELYKLYGMYGLLYGLYGSRGFYLLYKLLHGLYGFWKRPSVRTSVIEEICEPSYPNLIHMPEVVMRKVLKNLDTKSMSLRKQNMDLNNPKPRTRCVLRWKEGCFFKNPIPVKEAQSLLKNTKLTLDELKIDLCSSVEYNTEYIEKQEEDIKKFYESMKTLFKNESHLLKIKKVRLEVQNLTQAIDLSECIDSKSFKSVSVQFREWLSVSEAWEQWENEQFFWTPHHTLPSFKRLDGFISFSGREDLDSKSLNTDAIQSMEWRSRLEEQEHIRSKNYISFAKV</sequence>
<name>G0NJD1_CAEBE</name>
<keyword evidence="3" id="KW-1185">Reference proteome</keyword>
<evidence type="ECO:0000256" key="1">
    <source>
        <dbReference type="SAM" id="Phobius"/>
    </source>
</evidence>
<evidence type="ECO:0000313" key="2">
    <source>
        <dbReference type="EMBL" id="EGT32254.1"/>
    </source>
</evidence>
<reference evidence="3" key="1">
    <citation type="submission" date="2011-07" db="EMBL/GenBank/DDBJ databases">
        <authorList>
            <consortium name="Caenorhabditis brenneri Sequencing and Analysis Consortium"/>
            <person name="Wilson R.K."/>
        </authorList>
    </citation>
    <scope>NUCLEOTIDE SEQUENCE [LARGE SCALE GENOMIC DNA]</scope>
    <source>
        <strain evidence="3">PB2801</strain>
    </source>
</reference>
<accession>G0NJD1</accession>
<feature type="transmembrane region" description="Helical" evidence="1">
    <location>
        <begin position="6"/>
        <end position="26"/>
    </location>
</feature>
<organism evidence="3">
    <name type="scientific">Caenorhabditis brenneri</name>
    <name type="common">Nematode worm</name>
    <dbReference type="NCBI Taxonomy" id="135651"/>
    <lineage>
        <taxon>Eukaryota</taxon>
        <taxon>Metazoa</taxon>
        <taxon>Ecdysozoa</taxon>
        <taxon>Nematoda</taxon>
        <taxon>Chromadorea</taxon>
        <taxon>Rhabditida</taxon>
        <taxon>Rhabditina</taxon>
        <taxon>Rhabditomorpha</taxon>
        <taxon>Rhabditoidea</taxon>
        <taxon>Rhabditidae</taxon>
        <taxon>Peloderinae</taxon>
        <taxon>Caenorhabditis</taxon>
    </lineage>
</organism>
<dbReference type="EMBL" id="GL379895">
    <property type="protein sequence ID" value="EGT32254.1"/>
    <property type="molecule type" value="Genomic_DNA"/>
</dbReference>
<keyword evidence="1" id="KW-0812">Transmembrane</keyword>
<protein>
    <recommendedName>
        <fullName evidence="4">F-box domain-containing protein</fullName>
    </recommendedName>
</protein>
<feature type="transmembrane region" description="Helical" evidence="1">
    <location>
        <begin position="57"/>
        <end position="77"/>
    </location>
</feature>
<dbReference type="HOGENOM" id="CLU_834782_0_0_1"/>
<evidence type="ECO:0008006" key="4">
    <source>
        <dbReference type="Google" id="ProtNLM"/>
    </source>
</evidence>
<keyword evidence="1" id="KW-1133">Transmembrane helix</keyword>